<sequence>MKALPTCPAEGGKLYPPVSSITAYFYSIKDISIGGRCVCNGHADTCDITDPDDPFKLLCRCQHHTCGANCDRCCPGFEQKAWRISKSYKRFICEPCNCFGHSEECMYDKEIDSQHLSLDIQGNYEGGGVCQNCRDNTEGVNCDRCKAGFFRPYGRHLNETDVCQPCNCNNFYSTGSCAEGSGQCECRPEFNPPNCDSCSFGYFDYPNCKPCECHLNGTRGFHCEADGGQCPCKQNYAGKFCDQCNQGFYNFPECLGTFPIWLINKHVNATTKGRSLISVSTRVASVPVRTTMEVGPATNVKMDTSTILNAHSGICDKQSGQCLCKEGYGGDRCDQCIAEYYGYPDCKSCGCSEVGSASTVCDASGKCPCLYNFAGRTCDQCNPGYFKYPECLGKSFHAFGTLEIFGFLNPVGERGRGLWGCEEGEDSKLYSLSQWFSNFGARKSARWSTNWITTCNCDSHGGIGISCDTEGTCQCKNNFAGSRCDQCKEGFYNFPICEEIIHVVIFFCSPYPECNCDPTGVIATFAGCGSLPPGELCQCKERVHGRICDECRPLYWNLQAYNPLGCEDCDCHLPGVVGGLGVCDTKSGQCVCKGFVKSRRCDACIDGTYNLQENNLFGCRRLHCVGLSDCGCDIGGSVDDVCNKETGECVCRPRITGRTCKEPLQTHYYPTLYQFQYEVEDGHTPANTPVRFAFDESLFRGYSWKGYAVFSQLQNEVIQDVFIQKPAIYRMVLRYVNPSSEPIIGVITITPDNPSETEQDFEVQFKPSREPTLVTVSKPPSSIPSPLVMNPGRWSVSIKNQKSLFVDYFVFIPDAYYEATKLVEKVDAPCEIGNKGLCRHFRYPNLTQFDVVHGEGGYLSDGENREALREYFTNAQQLNELNKQEIPLLNNNQREVHLDLRITKPGRHVLLVNYLTPTSDRGATTINVETSSQRGRDKGSATLYACPYTMICRQAVLDRQGRVGVFHFDTNFISLNLKTPCILLLTFVKCSSQAKEDSNIALESVVAIPFEQWSLDYQEPKTACVRKDGKCVQANFLTPPDSKKVT</sequence>
<feature type="disulfide bond" evidence="3">
    <location>
        <begin position="213"/>
        <end position="230"/>
    </location>
</feature>
<evidence type="ECO:0000256" key="3">
    <source>
        <dbReference type="PROSITE-ProRule" id="PRU00460"/>
    </source>
</evidence>
<dbReference type="PANTHER" id="PTHR10574:SF406">
    <property type="entry name" value="LAMININ SUBUNIT ALPHA 5"/>
    <property type="match status" value="1"/>
</dbReference>
<feature type="disulfide bond" evidence="3">
    <location>
        <begin position="232"/>
        <end position="241"/>
    </location>
</feature>
<dbReference type="Gene3D" id="2.10.25.10">
    <property type="entry name" value="Laminin"/>
    <property type="match status" value="9"/>
</dbReference>
<protein>
    <recommendedName>
        <fullName evidence="4">Laminin EGF-like domain-containing protein</fullName>
    </recommendedName>
</protein>
<dbReference type="PANTHER" id="PTHR10574">
    <property type="entry name" value="NETRIN/LAMININ-RELATED"/>
    <property type="match status" value="1"/>
</dbReference>
<evidence type="ECO:0000256" key="1">
    <source>
        <dbReference type="ARBA" id="ARBA00023157"/>
    </source>
</evidence>
<comment type="caution">
    <text evidence="3">Lacks conserved residue(s) required for the propagation of feature annotation.</text>
</comment>
<feature type="disulfide bond" evidence="3">
    <location>
        <begin position="211"/>
        <end position="223"/>
    </location>
</feature>
<comment type="caution">
    <text evidence="5">The sequence shown here is derived from an EMBL/GenBank/DDBJ whole genome shotgun (WGS) entry which is preliminary data.</text>
</comment>
<feature type="disulfide bond" evidence="3">
    <location>
        <begin position="349"/>
        <end position="361"/>
    </location>
</feature>
<dbReference type="InterPro" id="IPR002049">
    <property type="entry name" value="LE_dom"/>
</dbReference>
<dbReference type="CDD" id="cd02795">
    <property type="entry name" value="CBM6-CBM35-CBM36_like"/>
    <property type="match status" value="1"/>
</dbReference>
<feature type="disulfide bond" evidence="3">
    <location>
        <begin position="324"/>
        <end position="333"/>
    </location>
</feature>
<keyword evidence="1 3" id="KW-1015">Disulfide bond</keyword>
<dbReference type="InterPro" id="IPR050440">
    <property type="entry name" value="Laminin/Netrin_ECM"/>
</dbReference>
<dbReference type="CDD" id="cd00055">
    <property type="entry name" value="EGF_Lam"/>
    <property type="match status" value="9"/>
</dbReference>
<accession>A0ABN7NBL5</accession>
<evidence type="ECO:0000259" key="4">
    <source>
        <dbReference type="PROSITE" id="PS50027"/>
    </source>
</evidence>
<organism evidence="5 6">
    <name type="scientific">Timema podura</name>
    <name type="common">Walking stick</name>
    <dbReference type="NCBI Taxonomy" id="61482"/>
    <lineage>
        <taxon>Eukaryota</taxon>
        <taxon>Metazoa</taxon>
        <taxon>Ecdysozoa</taxon>
        <taxon>Arthropoda</taxon>
        <taxon>Hexapoda</taxon>
        <taxon>Insecta</taxon>
        <taxon>Pterygota</taxon>
        <taxon>Neoptera</taxon>
        <taxon>Polyneoptera</taxon>
        <taxon>Phasmatodea</taxon>
        <taxon>Timematodea</taxon>
        <taxon>Timematoidea</taxon>
        <taxon>Timematidae</taxon>
        <taxon>Timema</taxon>
    </lineage>
</organism>
<feature type="domain" description="Laminin EGF-like" evidence="4">
    <location>
        <begin position="211"/>
        <end position="256"/>
    </location>
</feature>
<dbReference type="SMART" id="SM00180">
    <property type="entry name" value="EGF_Lam"/>
    <property type="match status" value="10"/>
</dbReference>
<dbReference type="SUPFAM" id="SSF57196">
    <property type="entry name" value="EGF/Laminin"/>
    <property type="match status" value="10"/>
</dbReference>
<gene>
    <name evidence="5" type="ORF">TPAB3V08_LOCUS308</name>
</gene>
<reference evidence="5" key="1">
    <citation type="submission" date="2021-03" db="EMBL/GenBank/DDBJ databases">
        <authorList>
            <person name="Tran Van P."/>
        </authorList>
    </citation>
    <scope>NUCLEOTIDE SEQUENCE</scope>
</reference>
<evidence type="ECO:0000313" key="6">
    <source>
        <dbReference type="Proteomes" id="UP001153148"/>
    </source>
</evidence>
<dbReference type="EMBL" id="CAJPIN010000233">
    <property type="protein sequence ID" value="CAG2053236.1"/>
    <property type="molecule type" value="Genomic_DNA"/>
</dbReference>
<feature type="domain" description="Laminin EGF-like" evidence="4">
    <location>
        <begin position="455"/>
        <end position="499"/>
    </location>
</feature>
<dbReference type="InterPro" id="IPR000742">
    <property type="entry name" value="EGF"/>
</dbReference>
<feature type="domain" description="Laminin EGF-like" evidence="4">
    <location>
        <begin position="166"/>
        <end position="210"/>
    </location>
</feature>
<dbReference type="PROSITE" id="PS00022">
    <property type="entry name" value="EGF_1"/>
    <property type="match status" value="1"/>
</dbReference>
<dbReference type="PROSITE" id="PS01248">
    <property type="entry name" value="EGF_LAM_1"/>
    <property type="match status" value="2"/>
</dbReference>
<proteinExistence type="predicted"/>
<evidence type="ECO:0000313" key="5">
    <source>
        <dbReference type="EMBL" id="CAG2053236.1"/>
    </source>
</evidence>
<dbReference type="Gene3D" id="2.60.120.260">
    <property type="entry name" value="Galactose-binding domain-like"/>
    <property type="match status" value="1"/>
</dbReference>
<feature type="domain" description="Laminin EGF-like" evidence="4">
    <location>
        <begin position="349"/>
        <end position="393"/>
    </location>
</feature>
<feature type="disulfide bond" evidence="3">
    <location>
        <begin position="592"/>
        <end position="601"/>
    </location>
</feature>
<dbReference type="Pfam" id="PF00053">
    <property type="entry name" value="EGF_laminin"/>
    <property type="match status" value="10"/>
</dbReference>
<keyword evidence="2 3" id="KW-0424">Laminin EGF-like domain</keyword>
<feature type="domain" description="Laminin EGF-like" evidence="4">
    <location>
        <begin position="569"/>
        <end position="621"/>
    </location>
</feature>
<dbReference type="PROSITE" id="PS50027">
    <property type="entry name" value="EGF_LAM_2"/>
    <property type="match status" value="6"/>
</dbReference>
<name>A0ABN7NBL5_TIMPD</name>
<feature type="disulfide bond" evidence="3">
    <location>
        <begin position="186"/>
        <end position="195"/>
    </location>
</feature>
<feature type="disulfide bond" evidence="3">
    <location>
        <begin position="475"/>
        <end position="484"/>
    </location>
</feature>
<feature type="disulfide bond" evidence="3">
    <location>
        <begin position="455"/>
        <end position="467"/>
    </location>
</feature>
<dbReference type="Proteomes" id="UP001153148">
    <property type="component" value="Unassembled WGS sequence"/>
</dbReference>
<feature type="disulfide bond" evidence="3">
    <location>
        <begin position="369"/>
        <end position="378"/>
    </location>
</feature>
<evidence type="ECO:0000256" key="2">
    <source>
        <dbReference type="ARBA" id="ARBA00023292"/>
    </source>
</evidence>
<keyword evidence="6" id="KW-1185">Reference proteome</keyword>
<dbReference type="PRINTS" id="PR00011">
    <property type="entry name" value="EGFLAMININ"/>
</dbReference>
<feature type="domain" description="Laminin EGF-like" evidence="4">
    <location>
        <begin position="309"/>
        <end position="348"/>
    </location>
</feature>